<dbReference type="Proteomes" id="UP000626109">
    <property type="component" value="Unassembled WGS sequence"/>
</dbReference>
<dbReference type="EMBL" id="CAJNNW010011496">
    <property type="protein sequence ID" value="CAE8653248.1"/>
    <property type="molecule type" value="Genomic_DNA"/>
</dbReference>
<protein>
    <submittedName>
        <fullName evidence="1">Uncharacterized protein</fullName>
    </submittedName>
</protein>
<comment type="caution">
    <text evidence="1">The sequence shown here is derived from an EMBL/GenBank/DDBJ whole genome shotgun (WGS) entry which is preliminary data.</text>
</comment>
<dbReference type="AlphaFoldDB" id="A0A813IMG8"/>
<proteinExistence type="predicted"/>
<gene>
    <name evidence="1" type="ORF">PGLA2088_LOCUS10265</name>
</gene>
<evidence type="ECO:0000313" key="1">
    <source>
        <dbReference type="EMBL" id="CAE8653248.1"/>
    </source>
</evidence>
<accession>A0A813IMG8</accession>
<organism evidence="1 2">
    <name type="scientific">Polarella glacialis</name>
    <name type="common">Dinoflagellate</name>
    <dbReference type="NCBI Taxonomy" id="89957"/>
    <lineage>
        <taxon>Eukaryota</taxon>
        <taxon>Sar</taxon>
        <taxon>Alveolata</taxon>
        <taxon>Dinophyceae</taxon>
        <taxon>Suessiales</taxon>
        <taxon>Suessiaceae</taxon>
        <taxon>Polarella</taxon>
    </lineage>
</organism>
<name>A0A813IMG8_POLGL</name>
<sequence length="102" mass="11285">MSAQLLHNEVAEVGRPALCCSAFFVTWHNVIQGHRDASERLIRVVFGCLQKLRSAGCTSLFRWLWPGSSDLVFLDVHFALLVLNLFAPPQSADTVVASSRAM</sequence>
<reference evidence="1" key="1">
    <citation type="submission" date="2021-02" db="EMBL/GenBank/DDBJ databases">
        <authorList>
            <person name="Dougan E. K."/>
            <person name="Rhodes N."/>
            <person name="Thang M."/>
            <person name="Chan C."/>
        </authorList>
    </citation>
    <scope>NUCLEOTIDE SEQUENCE</scope>
</reference>
<evidence type="ECO:0000313" key="2">
    <source>
        <dbReference type="Proteomes" id="UP000626109"/>
    </source>
</evidence>